<dbReference type="Proteomes" id="UP001597131">
    <property type="component" value="Unassembled WGS sequence"/>
</dbReference>
<sequence length="380" mass="41599">MKFNTKTIHGGQENVDPAYGSVMPPIYQTSTYSQSTPGGHKGFEYSRSGNPTRAALENSLASIENGKYGIAFGSGLAAIDAVMKLFKPGDEIISTNDLYGGSYRLFTSIFEKLGIKFQFIGMQEAENIENYINDHTKLIWVETPTNPMMNIIDIEAVSKIAKKHGLLLAVDNTFATPYLQLPLELGADIVMHSATKYLGGHSDVVMGGLVVKDQKLAEKLYFIQNASGAICGPQDSFLVLRGIKTLHLRMQRHCENGEAVAKFLKSHPKVDKVYWPGFDDHPNHHIAKKQMSGFGGMISFTTAEKTLESAVKLVEKLKVFTLAESLGGVESLAGHPASMTHAAIPKEEREKIGVLDSLIRLSVGVEDEEDLLEDLRQALG</sequence>
<dbReference type="EMBL" id="JBHTLI010000001">
    <property type="protein sequence ID" value="MFD1094664.1"/>
    <property type="molecule type" value="Genomic_DNA"/>
</dbReference>
<dbReference type="CDD" id="cd00614">
    <property type="entry name" value="CGS_like"/>
    <property type="match status" value="1"/>
</dbReference>
<evidence type="ECO:0000256" key="4">
    <source>
        <dbReference type="RuleBase" id="RU362118"/>
    </source>
</evidence>
<dbReference type="PANTHER" id="PTHR11808:SF15">
    <property type="entry name" value="CYSTATHIONINE GAMMA-LYASE"/>
    <property type="match status" value="1"/>
</dbReference>
<dbReference type="NCBIfam" id="NF005871">
    <property type="entry name" value="PRK07811.1"/>
    <property type="match status" value="1"/>
</dbReference>
<dbReference type="PIRSF" id="PIRSF001434">
    <property type="entry name" value="CGS"/>
    <property type="match status" value="1"/>
</dbReference>
<reference evidence="6" key="1">
    <citation type="journal article" date="2019" name="Int. J. Syst. Evol. Microbiol.">
        <title>The Global Catalogue of Microorganisms (GCM) 10K type strain sequencing project: providing services to taxonomists for standard genome sequencing and annotation.</title>
        <authorList>
            <consortium name="The Broad Institute Genomics Platform"/>
            <consortium name="The Broad Institute Genome Sequencing Center for Infectious Disease"/>
            <person name="Wu L."/>
            <person name="Ma J."/>
        </authorList>
    </citation>
    <scope>NUCLEOTIDE SEQUENCE [LARGE SCALE GENOMIC DNA]</scope>
    <source>
        <strain evidence="6">CCUG 64793</strain>
    </source>
</reference>
<name>A0ABW3NP51_9FLAO</name>
<dbReference type="SUPFAM" id="SSF53383">
    <property type="entry name" value="PLP-dependent transferases"/>
    <property type="match status" value="1"/>
</dbReference>
<keyword evidence="3 4" id="KW-0663">Pyridoxal phosphate</keyword>
<dbReference type="InterPro" id="IPR015421">
    <property type="entry name" value="PyrdxlP-dep_Trfase_major"/>
</dbReference>
<dbReference type="Pfam" id="PF01053">
    <property type="entry name" value="Cys_Met_Meta_PP"/>
    <property type="match status" value="1"/>
</dbReference>
<evidence type="ECO:0000313" key="5">
    <source>
        <dbReference type="EMBL" id="MFD1094664.1"/>
    </source>
</evidence>
<evidence type="ECO:0000256" key="3">
    <source>
        <dbReference type="ARBA" id="ARBA00022898"/>
    </source>
</evidence>
<dbReference type="RefSeq" id="WP_380742696.1">
    <property type="nucleotide sequence ID" value="NZ_JBHTLI010000001.1"/>
</dbReference>
<comment type="caution">
    <text evidence="5">The sequence shown here is derived from an EMBL/GenBank/DDBJ whole genome shotgun (WGS) entry which is preliminary data.</text>
</comment>
<evidence type="ECO:0000256" key="1">
    <source>
        <dbReference type="ARBA" id="ARBA00001933"/>
    </source>
</evidence>
<keyword evidence="6" id="KW-1185">Reference proteome</keyword>
<comment type="similarity">
    <text evidence="2 4">Belongs to the trans-sulfuration enzymes family.</text>
</comment>
<proteinExistence type="inferred from homology"/>
<dbReference type="InterPro" id="IPR015424">
    <property type="entry name" value="PyrdxlP-dep_Trfase"/>
</dbReference>
<protein>
    <submittedName>
        <fullName evidence="5">Cystathionine gamma-synthase</fullName>
        <ecNumber evidence="5">2.5.1.48</ecNumber>
    </submittedName>
</protein>
<keyword evidence="5" id="KW-0808">Transferase</keyword>
<dbReference type="InterPro" id="IPR054542">
    <property type="entry name" value="Cys_met_metab_PP"/>
</dbReference>
<dbReference type="PANTHER" id="PTHR11808">
    <property type="entry name" value="TRANS-SULFURATION ENZYME FAMILY MEMBER"/>
    <property type="match status" value="1"/>
</dbReference>
<dbReference type="GO" id="GO:0003962">
    <property type="term" value="F:cystathionine gamma-synthase activity"/>
    <property type="evidence" value="ECO:0007669"/>
    <property type="project" value="UniProtKB-EC"/>
</dbReference>
<dbReference type="InterPro" id="IPR000277">
    <property type="entry name" value="Cys/Met-Metab_PyrdxlP-dep_enz"/>
</dbReference>
<dbReference type="PROSITE" id="PS00868">
    <property type="entry name" value="CYS_MET_METAB_PP"/>
    <property type="match status" value="1"/>
</dbReference>
<gene>
    <name evidence="5" type="ORF">ACFQ3Q_02785</name>
</gene>
<accession>A0ABW3NP51</accession>
<dbReference type="EC" id="2.5.1.48" evidence="5"/>
<dbReference type="Gene3D" id="3.40.640.10">
    <property type="entry name" value="Type I PLP-dependent aspartate aminotransferase-like (Major domain)"/>
    <property type="match status" value="1"/>
</dbReference>
<dbReference type="InterPro" id="IPR015422">
    <property type="entry name" value="PyrdxlP-dep_Trfase_small"/>
</dbReference>
<evidence type="ECO:0000256" key="2">
    <source>
        <dbReference type="ARBA" id="ARBA00009077"/>
    </source>
</evidence>
<comment type="cofactor">
    <cofactor evidence="1 4">
        <name>pyridoxal 5'-phosphate</name>
        <dbReference type="ChEBI" id="CHEBI:597326"/>
    </cofactor>
</comment>
<dbReference type="Gene3D" id="3.90.1150.10">
    <property type="entry name" value="Aspartate Aminotransferase, domain 1"/>
    <property type="match status" value="1"/>
</dbReference>
<evidence type="ECO:0000313" key="6">
    <source>
        <dbReference type="Proteomes" id="UP001597131"/>
    </source>
</evidence>
<organism evidence="5 6">
    <name type="scientific">Salegentibacter chungangensis</name>
    <dbReference type="NCBI Taxonomy" id="1335724"/>
    <lineage>
        <taxon>Bacteria</taxon>
        <taxon>Pseudomonadati</taxon>
        <taxon>Bacteroidota</taxon>
        <taxon>Flavobacteriia</taxon>
        <taxon>Flavobacteriales</taxon>
        <taxon>Flavobacteriaceae</taxon>
        <taxon>Salegentibacter</taxon>
    </lineage>
</organism>